<keyword evidence="3" id="KW-1185">Reference proteome</keyword>
<dbReference type="PANTHER" id="PTHR42695:SF5">
    <property type="entry name" value="GLUTAMINE AMIDOTRANSFERASE YLR126C-RELATED"/>
    <property type="match status" value="1"/>
</dbReference>
<sequence>MEPHIAIVDASIGDTPAERNLTREIDAETRTYKASEGERPPAPEQRDRAYDAVVISGSQTSVYDDHDWIHELTAWVRTAQRADVPMLGICWGHQLLAQAFGGRIVDMGAYEIGYRSIEQRGDDPLFAGIDSPMTAFETHSDRVAELPAGAVELARNEYGVQAFRLGASYGLQFHPEYDRQTAEWILDSKDLDEETDADAAATVTDDAVAAATETAGVFDTFLDIVADHSRQPGRSW</sequence>
<dbReference type="EMBL" id="QKNY01000004">
    <property type="protein sequence ID" value="RJX44499.1"/>
    <property type="molecule type" value="Genomic_DNA"/>
</dbReference>
<reference evidence="2 3" key="1">
    <citation type="submission" date="2018-06" db="EMBL/GenBank/DDBJ databases">
        <title>Halonotius sp. F13-13 a new haloarchaeeon isolated from a solar saltern from Isla Cristina, Huelva, Spain.</title>
        <authorList>
            <person name="Duran-Viseras A."/>
            <person name="Sanchez-Porro C."/>
            <person name="Ventosa A."/>
        </authorList>
    </citation>
    <scope>NUCLEOTIDE SEQUENCE [LARGE SCALE GENOMIC DNA]</scope>
    <source>
        <strain evidence="2 3">F13-13</strain>
    </source>
</reference>
<dbReference type="SUPFAM" id="SSF52317">
    <property type="entry name" value="Class I glutamine amidotransferase-like"/>
    <property type="match status" value="1"/>
</dbReference>
<dbReference type="Pfam" id="PF00117">
    <property type="entry name" value="GATase"/>
    <property type="match status" value="1"/>
</dbReference>
<protein>
    <recommendedName>
        <fullName evidence="1">Glutamine amidotransferase domain-containing protein</fullName>
    </recommendedName>
</protein>
<accession>A0A3A6PXN3</accession>
<dbReference type="InterPro" id="IPR017926">
    <property type="entry name" value="GATASE"/>
</dbReference>
<organism evidence="2 3">
    <name type="scientific">Halonotius aquaticus</name>
    <dbReference type="NCBI Taxonomy" id="2216978"/>
    <lineage>
        <taxon>Archaea</taxon>
        <taxon>Methanobacteriati</taxon>
        <taxon>Methanobacteriota</taxon>
        <taxon>Stenosarchaea group</taxon>
        <taxon>Halobacteria</taxon>
        <taxon>Halobacteriales</taxon>
        <taxon>Haloferacaceae</taxon>
        <taxon>Halonotius</taxon>
    </lineage>
</organism>
<dbReference type="CDD" id="cd01741">
    <property type="entry name" value="GATase1_1"/>
    <property type="match status" value="1"/>
</dbReference>
<comment type="caution">
    <text evidence="2">The sequence shown here is derived from an EMBL/GenBank/DDBJ whole genome shotgun (WGS) entry which is preliminary data.</text>
</comment>
<evidence type="ECO:0000313" key="3">
    <source>
        <dbReference type="Proteomes" id="UP000276588"/>
    </source>
</evidence>
<dbReference type="InterPro" id="IPR029062">
    <property type="entry name" value="Class_I_gatase-like"/>
</dbReference>
<dbReference type="Gene3D" id="3.40.50.880">
    <property type="match status" value="1"/>
</dbReference>
<dbReference type="PANTHER" id="PTHR42695">
    <property type="entry name" value="GLUTAMINE AMIDOTRANSFERASE YLR126C-RELATED"/>
    <property type="match status" value="1"/>
</dbReference>
<name>A0A3A6PXN3_9EURY</name>
<dbReference type="InterPro" id="IPR044992">
    <property type="entry name" value="ChyE-like"/>
</dbReference>
<proteinExistence type="predicted"/>
<gene>
    <name evidence="2" type="ORF">DM826_02500</name>
</gene>
<dbReference type="AlphaFoldDB" id="A0A3A6PXN3"/>
<evidence type="ECO:0000313" key="2">
    <source>
        <dbReference type="EMBL" id="RJX44499.1"/>
    </source>
</evidence>
<dbReference type="OrthoDB" id="7388at2157"/>
<dbReference type="RefSeq" id="WP_120101082.1">
    <property type="nucleotide sequence ID" value="NZ_QKNY01000004.1"/>
</dbReference>
<feature type="domain" description="Glutamine amidotransferase" evidence="1">
    <location>
        <begin position="44"/>
        <end position="180"/>
    </location>
</feature>
<evidence type="ECO:0000259" key="1">
    <source>
        <dbReference type="Pfam" id="PF00117"/>
    </source>
</evidence>
<dbReference type="PROSITE" id="PS51273">
    <property type="entry name" value="GATASE_TYPE_1"/>
    <property type="match status" value="1"/>
</dbReference>
<dbReference type="GO" id="GO:0005829">
    <property type="term" value="C:cytosol"/>
    <property type="evidence" value="ECO:0007669"/>
    <property type="project" value="TreeGrafter"/>
</dbReference>
<dbReference type="Proteomes" id="UP000276588">
    <property type="component" value="Unassembled WGS sequence"/>
</dbReference>